<dbReference type="AlphaFoldDB" id="A0A1I2S909"/>
<dbReference type="EMBL" id="FONR01000021">
    <property type="protein sequence ID" value="SFG48813.1"/>
    <property type="molecule type" value="Genomic_DNA"/>
</dbReference>
<dbReference type="GO" id="GO:0003700">
    <property type="term" value="F:DNA-binding transcription factor activity"/>
    <property type="evidence" value="ECO:0007669"/>
    <property type="project" value="InterPro"/>
</dbReference>
<organism evidence="6 7">
    <name type="scientific">Streptomyces mirabilis</name>
    <dbReference type="NCBI Taxonomy" id="68239"/>
    <lineage>
        <taxon>Bacteria</taxon>
        <taxon>Bacillati</taxon>
        <taxon>Actinomycetota</taxon>
        <taxon>Actinomycetes</taxon>
        <taxon>Kitasatosporales</taxon>
        <taxon>Streptomycetaceae</taxon>
        <taxon>Streptomyces</taxon>
    </lineage>
</organism>
<dbReference type="Pfam" id="PF00126">
    <property type="entry name" value="HTH_1"/>
    <property type="match status" value="1"/>
</dbReference>
<dbReference type="SUPFAM" id="SSF53850">
    <property type="entry name" value="Periplasmic binding protein-like II"/>
    <property type="match status" value="1"/>
</dbReference>
<keyword evidence="2" id="KW-0805">Transcription regulation</keyword>
<evidence type="ECO:0000313" key="6">
    <source>
        <dbReference type="EMBL" id="SFG48813.1"/>
    </source>
</evidence>
<evidence type="ECO:0000256" key="1">
    <source>
        <dbReference type="ARBA" id="ARBA00009437"/>
    </source>
</evidence>
<proteinExistence type="inferred from homology"/>
<keyword evidence="3 6" id="KW-0238">DNA-binding</keyword>
<sequence>MLDVRRLRILQHLAAHGTVAATAEALHLTAPAVSQHLAALQKEAGTPVVEKHGRTLRLTAAGELLVAHTEVILAELAAAESGLAAMKGGRRGTVRISAFASAARTLVPPLFERLTGTGTDPAPDNGSGAVRDLSLRLSVQEPDEALDELHKRSTDLALVHSYTVLPRSVPAAWEQTVLMEEPVLLALHPDRAGREGLTAGQPADLSRLAHLPWLTPGPETSCYEMIQRACGAAGFVPDIRASSSDFSVLTALAAADAGAVLVPRMALPDHTAPLSLHPLVRPVSRTVFTVSRAGTGKHPDLRAVLDLLHETATALDDRTADRPR</sequence>
<dbReference type="CDD" id="cd00090">
    <property type="entry name" value="HTH_ARSR"/>
    <property type="match status" value="1"/>
</dbReference>
<dbReference type="PROSITE" id="PS50931">
    <property type="entry name" value="HTH_LYSR"/>
    <property type="match status" value="1"/>
</dbReference>
<dbReference type="PANTHER" id="PTHR30346:SF29">
    <property type="entry name" value="LYSR SUBSTRATE-BINDING"/>
    <property type="match status" value="1"/>
</dbReference>
<dbReference type="Proteomes" id="UP000181942">
    <property type="component" value="Unassembled WGS sequence"/>
</dbReference>
<reference evidence="6 7" key="1">
    <citation type="submission" date="2016-10" db="EMBL/GenBank/DDBJ databases">
        <authorList>
            <person name="de Groot N.N."/>
        </authorList>
    </citation>
    <scope>NUCLEOTIDE SEQUENCE [LARGE SCALE GENOMIC DNA]</scope>
    <source>
        <strain evidence="6 7">OK461</strain>
    </source>
</reference>
<dbReference type="PANTHER" id="PTHR30346">
    <property type="entry name" value="TRANSCRIPTIONAL DUAL REGULATOR HCAR-RELATED"/>
    <property type="match status" value="1"/>
</dbReference>
<comment type="similarity">
    <text evidence="1">Belongs to the LysR transcriptional regulatory family.</text>
</comment>
<evidence type="ECO:0000256" key="2">
    <source>
        <dbReference type="ARBA" id="ARBA00023015"/>
    </source>
</evidence>
<dbReference type="OrthoDB" id="4131546at2"/>
<dbReference type="Pfam" id="PF03466">
    <property type="entry name" value="LysR_substrate"/>
    <property type="match status" value="1"/>
</dbReference>
<dbReference type="InterPro" id="IPR036390">
    <property type="entry name" value="WH_DNA-bd_sf"/>
</dbReference>
<dbReference type="GO" id="GO:0032993">
    <property type="term" value="C:protein-DNA complex"/>
    <property type="evidence" value="ECO:0007669"/>
    <property type="project" value="TreeGrafter"/>
</dbReference>
<dbReference type="RefSeq" id="WP_075032030.1">
    <property type="nucleotide sequence ID" value="NZ_FONR01000021.1"/>
</dbReference>
<dbReference type="InterPro" id="IPR036388">
    <property type="entry name" value="WH-like_DNA-bd_sf"/>
</dbReference>
<evidence type="ECO:0000259" key="5">
    <source>
        <dbReference type="PROSITE" id="PS50931"/>
    </source>
</evidence>
<evidence type="ECO:0000313" key="7">
    <source>
        <dbReference type="Proteomes" id="UP000181942"/>
    </source>
</evidence>
<dbReference type="InterPro" id="IPR000847">
    <property type="entry name" value="LysR_HTH_N"/>
</dbReference>
<protein>
    <submittedName>
        <fullName evidence="6">DNA-binding transcriptional regulator, LysR family</fullName>
    </submittedName>
</protein>
<dbReference type="InterPro" id="IPR005119">
    <property type="entry name" value="LysR_subst-bd"/>
</dbReference>
<evidence type="ECO:0000256" key="3">
    <source>
        <dbReference type="ARBA" id="ARBA00023125"/>
    </source>
</evidence>
<keyword evidence="4" id="KW-0804">Transcription</keyword>
<dbReference type="Gene3D" id="1.10.10.10">
    <property type="entry name" value="Winged helix-like DNA-binding domain superfamily/Winged helix DNA-binding domain"/>
    <property type="match status" value="1"/>
</dbReference>
<dbReference type="SUPFAM" id="SSF46785">
    <property type="entry name" value="Winged helix' DNA-binding domain"/>
    <property type="match status" value="1"/>
</dbReference>
<feature type="domain" description="HTH lysR-type" evidence="5">
    <location>
        <begin position="2"/>
        <end position="59"/>
    </location>
</feature>
<accession>A0A1I2S909</accession>
<evidence type="ECO:0000256" key="4">
    <source>
        <dbReference type="ARBA" id="ARBA00023163"/>
    </source>
</evidence>
<dbReference type="GO" id="GO:0003677">
    <property type="term" value="F:DNA binding"/>
    <property type="evidence" value="ECO:0007669"/>
    <property type="project" value="UniProtKB-KW"/>
</dbReference>
<name>A0A1I2S909_9ACTN</name>
<dbReference type="Gene3D" id="3.40.190.290">
    <property type="match status" value="1"/>
</dbReference>
<gene>
    <name evidence="6" type="ORF">SAMN02787118_121145</name>
</gene>
<dbReference type="InterPro" id="IPR011991">
    <property type="entry name" value="ArsR-like_HTH"/>
</dbReference>